<dbReference type="GO" id="GO:0008894">
    <property type="term" value="F:guanosine-5'-triphosphate,3'-diphosphate diphosphatase activity"/>
    <property type="evidence" value="ECO:0007669"/>
    <property type="project" value="UniProtKB-EC"/>
</dbReference>
<proteinExistence type="inferred from homology"/>
<dbReference type="PANTHER" id="PTHR30005">
    <property type="entry name" value="EXOPOLYPHOSPHATASE"/>
    <property type="match status" value="1"/>
</dbReference>
<sequence>MKIAVLDVGSVAAKLEMLECSPGVPPAMTRIVRVSTRLAESTTRDGEILPAGLDRVAEAVRRCVLAARELRVTALLAYATSAVRDALNQEAASRRIRELSGVELAFLRPEDEARLSYFAAHRWFGWSCEQLTLIDIGGGTMELALGENEEPSLAASLPLGAARLTREFLADSPSAPQTELLTAHVREVLERALRGPRRRLTGQTRFVGASKILTQLNRLAAGAGHDREPRPLLRADLRRWIPPLARLDPKHRAVLPGVSSSRAAQILAGAVVAETAMELLDSDRLDICPWGLRDAILLRLADAHRLVPDLVEQWTKEDELARVLGVRLPVVSPTVVGGPRESMEATGSMTTVSVRQASEHAGRVTEKRSY</sequence>
<organism evidence="3 4">
    <name type="scientific">Actinoalloteichus fjordicus</name>
    <dbReference type="NCBI Taxonomy" id="1612552"/>
    <lineage>
        <taxon>Bacteria</taxon>
        <taxon>Bacillati</taxon>
        <taxon>Actinomycetota</taxon>
        <taxon>Actinomycetes</taxon>
        <taxon>Pseudonocardiales</taxon>
        <taxon>Pseudonocardiaceae</taxon>
        <taxon>Actinoalloteichus</taxon>
    </lineage>
</organism>
<dbReference type="KEGG" id="acad:UA74_23545"/>
<comment type="similarity">
    <text evidence="1">Belongs to the GppA/Ppx family.</text>
</comment>
<gene>
    <name evidence="3" type="ORF">UA74_23545</name>
</gene>
<dbReference type="AlphaFoldDB" id="A0AAC9LH79"/>
<keyword evidence="3" id="KW-0378">Hydrolase</keyword>
<dbReference type="EC" id="3.6.1.40" evidence="3"/>
<feature type="domain" description="Ppx/GppA phosphatase N-terminal" evidence="2">
    <location>
        <begin position="33"/>
        <end position="303"/>
    </location>
</feature>
<dbReference type="Gene3D" id="3.30.420.150">
    <property type="entry name" value="Exopolyphosphatase. Domain 2"/>
    <property type="match status" value="1"/>
</dbReference>
<dbReference type="InterPro" id="IPR050273">
    <property type="entry name" value="GppA/Ppx_hydrolase"/>
</dbReference>
<dbReference type="RefSeq" id="WP_075765505.1">
    <property type="nucleotide sequence ID" value="NZ_CP016076.1"/>
</dbReference>
<dbReference type="SUPFAM" id="SSF53067">
    <property type="entry name" value="Actin-like ATPase domain"/>
    <property type="match status" value="2"/>
</dbReference>
<dbReference type="Proteomes" id="UP000185511">
    <property type="component" value="Chromosome"/>
</dbReference>
<evidence type="ECO:0000259" key="2">
    <source>
        <dbReference type="Pfam" id="PF02541"/>
    </source>
</evidence>
<reference evidence="4" key="1">
    <citation type="submission" date="2016-06" db="EMBL/GenBank/DDBJ databases">
        <title>Complete genome sequence of Actinoalloteichus fjordicus DSM 46855 (=ADI127-17), type strain of the new species Actinoalloteichus fjordicus.</title>
        <authorList>
            <person name="Ruckert C."/>
            <person name="Nouioui I."/>
            <person name="Willmese J."/>
            <person name="van Wezel G."/>
            <person name="Klenk H.-P."/>
            <person name="Kalinowski J."/>
            <person name="Zotchev S.B."/>
        </authorList>
    </citation>
    <scope>NUCLEOTIDE SEQUENCE [LARGE SCALE GENOMIC DNA]</scope>
    <source>
        <strain evidence="4">ADI127-7</strain>
    </source>
</reference>
<accession>A0AAC9LH79</accession>
<dbReference type="InterPro" id="IPR043129">
    <property type="entry name" value="ATPase_NBD"/>
</dbReference>
<dbReference type="InterPro" id="IPR003695">
    <property type="entry name" value="Ppx_GppA_N"/>
</dbReference>
<dbReference type="EMBL" id="CP016076">
    <property type="protein sequence ID" value="APU16727.1"/>
    <property type="molecule type" value="Genomic_DNA"/>
</dbReference>
<evidence type="ECO:0000313" key="3">
    <source>
        <dbReference type="EMBL" id="APU16727.1"/>
    </source>
</evidence>
<name>A0AAC9LH79_9PSEU</name>
<dbReference type="PANTHER" id="PTHR30005:SF0">
    <property type="entry name" value="RETROGRADE REGULATION PROTEIN 2"/>
    <property type="match status" value="1"/>
</dbReference>
<evidence type="ECO:0000256" key="1">
    <source>
        <dbReference type="ARBA" id="ARBA00007125"/>
    </source>
</evidence>
<dbReference type="Gene3D" id="3.30.420.40">
    <property type="match status" value="1"/>
</dbReference>
<keyword evidence="4" id="KW-1185">Reference proteome</keyword>
<protein>
    <submittedName>
        <fullName evidence="3">Ppx/GppA phosphatase family</fullName>
        <ecNumber evidence="3">3.6.1.40</ecNumber>
    </submittedName>
</protein>
<evidence type="ECO:0000313" key="4">
    <source>
        <dbReference type="Proteomes" id="UP000185511"/>
    </source>
</evidence>
<dbReference type="Pfam" id="PF02541">
    <property type="entry name" value="Ppx-GppA"/>
    <property type="match status" value="1"/>
</dbReference>